<dbReference type="EMBL" id="JAGQHR010000021">
    <property type="protein sequence ID" value="MCA9726343.1"/>
    <property type="molecule type" value="Genomic_DNA"/>
</dbReference>
<protein>
    <recommendedName>
        <fullName evidence="1">Peptidase M1 membrane alanine aminopeptidase domain-containing protein</fullName>
    </recommendedName>
</protein>
<evidence type="ECO:0000313" key="3">
    <source>
        <dbReference type="Proteomes" id="UP000697710"/>
    </source>
</evidence>
<sequence>MNRTAHLDRQLPGIVFRGAVLVSLALLSLSSRTRAEDSVVTGFPEYEMTVTIGTDSASMEITGQIVIPPTQAPRAEIVLGLSEKLGDLRIEMPEPAGTVLLPPSRGELIPGLQDGWGTYPYAIRFEDPWPAGRPLRLSFRCRGGEATAFVYHVGAPVIFASGINTAWYPQVDDPRVEDGGWSGLRATGTMTIELPEGLSVYAAGQSPPEAKQAIPFRFETPVFFSFAAGPYRMISAPDDPPVVACFLRARENQDEYVTGGAAVLNVLRSMFGPYPYSRFGIVEVPTADAQAAGFAGASLDGFILANTAFLDRRFNTAYFGHEIGHQWWGNLMTLSEERGGMMFSEAMAQYGSLVAVETIEGPAAAERYRRSGYPGYSAMQCGLGYLRVAAAGLDAPLPDANDGPAARIIADGKGFQVWNMLADEVGPDRFSSALREIIGAHALRPLTWEGFLAEIERATGADLGWFYAQWLERAGAPFPLLEWSQRDGEIAVTVVQDETPYHLTVDVEVTASTGERRIHRVEVDDRRTSVTLPVPWPVSTVELDPRYRILRWTPEYRAEATALATVTRAQLLAWDDQPQEAARALQAALDDTTMGASDDYGRRYALESMLGRVLFQDEKYDEARQHLETALRAPTRQVEDLPWTYYLLGRVALAQNDEDLLDEVRRSIAVADVRAGGTGAPEALREQVERR</sequence>
<dbReference type="GO" id="GO:0008237">
    <property type="term" value="F:metallopeptidase activity"/>
    <property type="evidence" value="ECO:0007669"/>
    <property type="project" value="InterPro"/>
</dbReference>
<accession>A0A956RMS2</accession>
<dbReference type="Proteomes" id="UP000697710">
    <property type="component" value="Unassembled WGS sequence"/>
</dbReference>
<dbReference type="InterPro" id="IPR014782">
    <property type="entry name" value="Peptidase_M1_dom"/>
</dbReference>
<evidence type="ECO:0000259" key="1">
    <source>
        <dbReference type="Pfam" id="PF01433"/>
    </source>
</evidence>
<dbReference type="SUPFAM" id="SSF55486">
    <property type="entry name" value="Metalloproteases ('zincins'), catalytic domain"/>
    <property type="match status" value="1"/>
</dbReference>
<reference evidence="2" key="2">
    <citation type="journal article" date="2021" name="Microbiome">
        <title>Successional dynamics and alternative stable states in a saline activated sludge microbial community over 9 years.</title>
        <authorList>
            <person name="Wang Y."/>
            <person name="Ye J."/>
            <person name="Ju F."/>
            <person name="Liu L."/>
            <person name="Boyd J.A."/>
            <person name="Deng Y."/>
            <person name="Parks D.H."/>
            <person name="Jiang X."/>
            <person name="Yin X."/>
            <person name="Woodcroft B.J."/>
            <person name="Tyson G.W."/>
            <person name="Hugenholtz P."/>
            <person name="Polz M.F."/>
            <person name="Zhang T."/>
        </authorList>
    </citation>
    <scope>NUCLEOTIDE SEQUENCE</scope>
    <source>
        <strain evidence="2">HKST-UBA01</strain>
    </source>
</reference>
<proteinExistence type="predicted"/>
<dbReference type="Gene3D" id="1.25.40.10">
    <property type="entry name" value="Tetratricopeptide repeat domain"/>
    <property type="match status" value="1"/>
</dbReference>
<name>A0A956RMS2_UNCEI</name>
<dbReference type="AlphaFoldDB" id="A0A956RMS2"/>
<dbReference type="Pfam" id="PF01433">
    <property type="entry name" value="Peptidase_M1"/>
    <property type="match status" value="1"/>
</dbReference>
<dbReference type="InterPro" id="IPR027268">
    <property type="entry name" value="Peptidase_M4/M1_CTD_sf"/>
</dbReference>
<dbReference type="GO" id="GO:0008270">
    <property type="term" value="F:zinc ion binding"/>
    <property type="evidence" value="ECO:0007669"/>
    <property type="project" value="InterPro"/>
</dbReference>
<dbReference type="Gene3D" id="1.10.390.10">
    <property type="entry name" value="Neutral Protease Domain 2"/>
    <property type="match status" value="1"/>
</dbReference>
<dbReference type="InterPro" id="IPR011990">
    <property type="entry name" value="TPR-like_helical_dom_sf"/>
</dbReference>
<gene>
    <name evidence="2" type="ORF">KC729_01590</name>
</gene>
<feature type="domain" description="Peptidase M1 membrane alanine aminopeptidase" evidence="1">
    <location>
        <begin position="302"/>
        <end position="470"/>
    </location>
</feature>
<dbReference type="SUPFAM" id="SSF48452">
    <property type="entry name" value="TPR-like"/>
    <property type="match status" value="1"/>
</dbReference>
<evidence type="ECO:0000313" key="2">
    <source>
        <dbReference type="EMBL" id="MCA9726343.1"/>
    </source>
</evidence>
<organism evidence="2 3">
    <name type="scientific">Eiseniibacteriota bacterium</name>
    <dbReference type="NCBI Taxonomy" id="2212470"/>
    <lineage>
        <taxon>Bacteria</taxon>
        <taxon>Candidatus Eiseniibacteriota</taxon>
    </lineage>
</organism>
<reference evidence="2" key="1">
    <citation type="submission" date="2020-04" db="EMBL/GenBank/DDBJ databases">
        <authorList>
            <person name="Zhang T."/>
        </authorList>
    </citation>
    <scope>NUCLEOTIDE SEQUENCE</scope>
    <source>
        <strain evidence="2">HKST-UBA01</strain>
    </source>
</reference>
<comment type="caution">
    <text evidence="2">The sequence shown here is derived from an EMBL/GenBank/DDBJ whole genome shotgun (WGS) entry which is preliminary data.</text>
</comment>